<feature type="transmembrane region" description="Helical" evidence="1">
    <location>
        <begin position="12"/>
        <end position="33"/>
    </location>
</feature>
<comment type="caution">
    <text evidence="3">The sequence shown here is derived from an EMBL/GenBank/DDBJ whole genome shotgun (WGS) entry which is preliminary data.</text>
</comment>
<reference evidence="3 4" key="1">
    <citation type="submission" date="2017-11" db="EMBL/GenBank/DDBJ databases">
        <title>Genomic Encyclopedia of Archaeal and Bacterial Type Strains, Phase II (KMG-II): From Individual Species to Whole Genera.</title>
        <authorList>
            <person name="Goeker M."/>
        </authorList>
    </citation>
    <scope>NUCLEOTIDE SEQUENCE [LARGE SCALE GENOMIC DNA]</scope>
    <source>
        <strain evidence="3 4">DSM 27268</strain>
    </source>
</reference>
<protein>
    <submittedName>
        <fullName evidence="3">Outer membrane protein with beta-barrel domain</fullName>
    </submittedName>
</protein>
<keyword evidence="1" id="KW-0472">Membrane</keyword>
<organism evidence="3 4">
    <name type="scientific">Thermoflavifilum aggregans</name>
    <dbReference type="NCBI Taxonomy" id="454188"/>
    <lineage>
        <taxon>Bacteria</taxon>
        <taxon>Pseudomonadati</taxon>
        <taxon>Bacteroidota</taxon>
        <taxon>Chitinophagia</taxon>
        <taxon>Chitinophagales</taxon>
        <taxon>Chitinophagaceae</taxon>
        <taxon>Thermoflavifilum</taxon>
    </lineage>
</organism>
<keyword evidence="4" id="KW-1185">Reference proteome</keyword>
<dbReference type="EMBL" id="PGFG01000001">
    <property type="protein sequence ID" value="PJJ76794.1"/>
    <property type="molecule type" value="Genomic_DNA"/>
</dbReference>
<sequence>MIRTLDRHAQKISWLAARLFSIWGITLICMSWSTNTAIAQQNEGYSGSVRTNHEGISQIPVSYSRDFLILQLGHDVWSGLPSGISTSGWNRDFNIALLYDFPFQQSHFSFALGLGVSTSNVFFKNYTLNIADSVSSQLNFTSDSKYNKYKIATTYLEIPLEFRFRQVSKNANKGFKVALGAKLGLNTDAHAKGKRVVAGFPEVEKFKTRRFFNPYRVAATARIGWGNFNLYGSYSLTPLFRQNTGLDVHTYSIGICLSGL</sequence>
<evidence type="ECO:0000256" key="1">
    <source>
        <dbReference type="SAM" id="Phobius"/>
    </source>
</evidence>
<accession>A0A2M9CY00</accession>
<evidence type="ECO:0000313" key="4">
    <source>
        <dbReference type="Proteomes" id="UP000230000"/>
    </source>
</evidence>
<keyword evidence="1" id="KW-1133">Transmembrane helix</keyword>
<proteinExistence type="predicted"/>
<evidence type="ECO:0000313" key="3">
    <source>
        <dbReference type="EMBL" id="PJJ76794.1"/>
    </source>
</evidence>
<dbReference type="Proteomes" id="UP000230000">
    <property type="component" value="Unassembled WGS sequence"/>
</dbReference>
<dbReference type="InterPro" id="IPR025665">
    <property type="entry name" value="Beta-barrel_OMP_2"/>
</dbReference>
<name>A0A2M9CY00_9BACT</name>
<feature type="domain" description="Outer membrane protein beta-barrel" evidence="2">
    <location>
        <begin position="82"/>
        <end position="240"/>
    </location>
</feature>
<keyword evidence="1" id="KW-0812">Transmembrane</keyword>
<gene>
    <name evidence="3" type="ORF">BXY57_2427</name>
</gene>
<evidence type="ECO:0000259" key="2">
    <source>
        <dbReference type="Pfam" id="PF13568"/>
    </source>
</evidence>
<dbReference type="AlphaFoldDB" id="A0A2M9CY00"/>
<dbReference type="Pfam" id="PF13568">
    <property type="entry name" value="OMP_b-brl_2"/>
    <property type="match status" value="1"/>
</dbReference>